<sequence>MICRIIVVIVLAVIGLIALISGILSNQLIHAIIRKQLSQRLPLVNGSQTLPKWSNVRVPIYMKYHIFSIMNLNETLAGEQPIFQEFGPYVFRQKVKKEILGWNEDETLITFKSRKTYFFEPTLSNGSLSDIVTIPNLPVIGMSTIAMEKTSFLTYYIAKGTVNTVIENSDAGPFVTLTVGELLFEGKHSPFLSNVKSILDTVGLEMPIPPDGKFCLMRGKNHTADGNWTIYTGKSSLDEFGSVVKWSNLSYLSCWSGDDCNRIEGTDGMMFHPFVSNEESIKLFSSDVKRHDLFPFVTHQFSMLSLSFTFEKNDVIEGIDAYKFTIPDEVFSAPRFSERNKCFCVAPEKEGQLDVCAYNAMLDMHTSLNGAPLVISLPHFYSSNESIINSTIGLKPSKEKHETFLKIDPVTGVVLSGAKRLQLNMHIRQDYGITILEKVKKGLYPIAWFEEGATMDAAIAGDLKSALHDKIALMKKVFLGVLISNLRKKEKNAQRNNYVYSNLKKTHDKEEIKNDHNRI</sequence>
<keyword evidence="4" id="KW-1133">Transmembrane helix</keyword>
<evidence type="ECO:0000256" key="5">
    <source>
        <dbReference type="ARBA" id="ARBA00023136"/>
    </source>
</evidence>
<dbReference type="GO" id="GO:0005044">
    <property type="term" value="F:scavenger receptor activity"/>
    <property type="evidence" value="ECO:0007669"/>
    <property type="project" value="TreeGrafter"/>
</dbReference>
<dbReference type="PANTHER" id="PTHR11923">
    <property type="entry name" value="SCAVENGER RECEPTOR CLASS B TYPE-1 SR-B1"/>
    <property type="match status" value="1"/>
</dbReference>
<dbReference type="GO" id="GO:0005737">
    <property type="term" value="C:cytoplasm"/>
    <property type="evidence" value="ECO:0007669"/>
    <property type="project" value="TreeGrafter"/>
</dbReference>
<dbReference type="GO" id="GO:0016020">
    <property type="term" value="C:membrane"/>
    <property type="evidence" value="ECO:0007669"/>
    <property type="project" value="UniProtKB-SubCell"/>
</dbReference>
<evidence type="ECO:0000313" key="8">
    <source>
        <dbReference type="Proteomes" id="UP000288716"/>
    </source>
</evidence>
<comment type="subcellular location">
    <subcellularLocation>
        <location evidence="1">Membrane</location>
    </subcellularLocation>
</comment>
<dbReference type="Proteomes" id="UP000288716">
    <property type="component" value="Unassembled WGS sequence"/>
</dbReference>
<evidence type="ECO:0000256" key="4">
    <source>
        <dbReference type="ARBA" id="ARBA00022989"/>
    </source>
</evidence>
<accession>A0A443SFZ5</accession>
<keyword evidence="5" id="KW-0472">Membrane</keyword>
<dbReference type="VEuPathDB" id="VectorBase:LDEU005587"/>
<evidence type="ECO:0000256" key="1">
    <source>
        <dbReference type="ARBA" id="ARBA00004370"/>
    </source>
</evidence>
<dbReference type="PANTHER" id="PTHR11923:SF51">
    <property type="entry name" value="LYSOSOME MEMBRANE PROTEIN 2"/>
    <property type="match status" value="1"/>
</dbReference>
<dbReference type="Pfam" id="PF01130">
    <property type="entry name" value="CD36"/>
    <property type="match status" value="1"/>
</dbReference>
<protein>
    <submittedName>
        <fullName evidence="7">Platelet glycoprotein 4-like protein</fullName>
    </submittedName>
</protein>
<comment type="similarity">
    <text evidence="2">Belongs to the CD36 family.</text>
</comment>
<dbReference type="AlphaFoldDB" id="A0A443SFZ5"/>
<comment type="caution">
    <text evidence="7">The sequence shown here is derived from an EMBL/GenBank/DDBJ whole genome shotgun (WGS) entry which is preliminary data.</text>
</comment>
<evidence type="ECO:0000256" key="3">
    <source>
        <dbReference type="ARBA" id="ARBA00022692"/>
    </source>
</evidence>
<dbReference type="EMBL" id="NCKV01002745">
    <property type="protein sequence ID" value="RWS26453.1"/>
    <property type="molecule type" value="Genomic_DNA"/>
</dbReference>
<reference evidence="7 8" key="1">
    <citation type="journal article" date="2018" name="Gigascience">
        <title>Genomes of trombidid mites reveal novel predicted allergens and laterally-transferred genes associated with secondary metabolism.</title>
        <authorList>
            <person name="Dong X."/>
            <person name="Chaisiri K."/>
            <person name="Xia D."/>
            <person name="Armstrong S.D."/>
            <person name="Fang Y."/>
            <person name="Donnelly M.J."/>
            <person name="Kadowaki T."/>
            <person name="McGarry J.W."/>
            <person name="Darby A.C."/>
            <person name="Makepeace B.L."/>
        </authorList>
    </citation>
    <scope>NUCLEOTIDE SEQUENCE [LARGE SCALE GENOMIC DNA]</scope>
    <source>
        <strain evidence="7">UoL-UT</strain>
    </source>
</reference>
<name>A0A443SFZ5_9ACAR</name>
<evidence type="ECO:0000313" key="7">
    <source>
        <dbReference type="EMBL" id="RWS26453.1"/>
    </source>
</evidence>
<dbReference type="InterPro" id="IPR002159">
    <property type="entry name" value="CD36_fam"/>
</dbReference>
<keyword evidence="6" id="KW-0325">Glycoprotein</keyword>
<dbReference type="STRING" id="299467.A0A443SFZ5"/>
<dbReference type="PRINTS" id="PR01609">
    <property type="entry name" value="CD36FAMILY"/>
</dbReference>
<evidence type="ECO:0000256" key="6">
    <source>
        <dbReference type="ARBA" id="ARBA00023180"/>
    </source>
</evidence>
<gene>
    <name evidence="7" type="ORF">B4U80_04457</name>
</gene>
<evidence type="ECO:0000256" key="2">
    <source>
        <dbReference type="ARBA" id="ARBA00010532"/>
    </source>
</evidence>
<organism evidence="7 8">
    <name type="scientific">Leptotrombidium deliense</name>
    <dbReference type="NCBI Taxonomy" id="299467"/>
    <lineage>
        <taxon>Eukaryota</taxon>
        <taxon>Metazoa</taxon>
        <taxon>Ecdysozoa</taxon>
        <taxon>Arthropoda</taxon>
        <taxon>Chelicerata</taxon>
        <taxon>Arachnida</taxon>
        <taxon>Acari</taxon>
        <taxon>Acariformes</taxon>
        <taxon>Trombidiformes</taxon>
        <taxon>Prostigmata</taxon>
        <taxon>Anystina</taxon>
        <taxon>Parasitengona</taxon>
        <taxon>Trombiculoidea</taxon>
        <taxon>Trombiculidae</taxon>
        <taxon>Leptotrombidium</taxon>
    </lineage>
</organism>
<dbReference type="OrthoDB" id="18585at2759"/>
<keyword evidence="8" id="KW-1185">Reference proteome</keyword>
<keyword evidence="3" id="KW-0812">Transmembrane</keyword>
<proteinExistence type="inferred from homology"/>